<evidence type="ECO:0000313" key="2">
    <source>
        <dbReference type="Proteomes" id="UP000808337"/>
    </source>
</evidence>
<accession>A0A9D7SZU5</accession>
<proteinExistence type="predicted"/>
<sequence length="136" mass="15856">MDLDSYGIPMIIMAPDSAEVIKKDYSIMRDITIRKGNNYYVQIFESTATNPAVEVKKNQLESVKQDKYFKELIQEDENGFIFQKQLDSAIIDYDFRYIKILNDREIIFQTGMIGTFSLEDVKLMYEGVKVNITNNE</sequence>
<gene>
    <name evidence="1" type="ORF">IPP15_20100</name>
</gene>
<name>A0A9D7SZU5_9BACT</name>
<reference evidence="1 2" key="1">
    <citation type="submission" date="2020-10" db="EMBL/GenBank/DDBJ databases">
        <title>Connecting structure to function with the recovery of over 1000 high-quality activated sludge metagenome-assembled genomes encoding full-length rRNA genes using long-read sequencing.</title>
        <authorList>
            <person name="Singleton C.M."/>
            <person name="Petriglieri F."/>
            <person name="Kristensen J.M."/>
            <person name="Kirkegaard R.H."/>
            <person name="Michaelsen T.Y."/>
            <person name="Andersen M.H."/>
            <person name="Karst S.M."/>
            <person name="Dueholm M.S."/>
            <person name="Nielsen P.H."/>
            <person name="Albertsen M."/>
        </authorList>
    </citation>
    <scope>NUCLEOTIDE SEQUENCE [LARGE SCALE GENOMIC DNA]</scope>
    <source>
        <strain evidence="1">Ribe_18-Q3-R11-54_MAXAC.273</strain>
    </source>
</reference>
<protein>
    <submittedName>
        <fullName evidence="1">Uncharacterized protein</fullName>
    </submittedName>
</protein>
<dbReference type="Proteomes" id="UP000808337">
    <property type="component" value="Unassembled WGS sequence"/>
</dbReference>
<organism evidence="1 2">
    <name type="scientific">Candidatus Opimibacter skivensis</name>
    <dbReference type="NCBI Taxonomy" id="2982028"/>
    <lineage>
        <taxon>Bacteria</taxon>
        <taxon>Pseudomonadati</taxon>
        <taxon>Bacteroidota</taxon>
        <taxon>Saprospiria</taxon>
        <taxon>Saprospirales</taxon>
        <taxon>Saprospiraceae</taxon>
        <taxon>Candidatus Opimibacter</taxon>
    </lineage>
</organism>
<comment type="caution">
    <text evidence="1">The sequence shown here is derived from an EMBL/GenBank/DDBJ whole genome shotgun (WGS) entry which is preliminary data.</text>
</comment>
<dbReference type="AlphaFoldDB" id="A0A9D7SZU5"/>
<evidence type="ECO:0000313" key="1">
    <source>
        <dbReference type="EMBL" id="MBK9984635.1"/>
    </source>
</evidence>
<dbReference type="EMBL" id="JADKGY010000030">
    <property type="protein sequence ID" value="MBK9984635.1"/>
    <property type="molecule type" value="Genomic_DNA"/>
</dbReference>